<dbReference type="Proteomes" id="UP000235828">
    <property type="component" value="Chromosome B"/>
</dbReference>
<name>A0A2N8ZL96_9VIBR</name>
<gene>
    <name evidence="2" type="ORF">VTAP4600_B1073</name>
</gene>
<sequence>MKQTSILWFALAVTASPTLYAEVSGKISVEHRQFFQSGLDDQGKSQSSITAQPEWYWQTDNGAWSFTPFARLDSMDGERTHADIREAQYLHLFDTAEVRIGISKVFWGVTESAHLVDVVNQSDSVESLDGEQKLGQPMVHFTYPSQWGTLDALVLPYFRERTFAGSDGRLRPPTPVRKSAQYESSREAEHVDYALRYTQMLGDWDIGLSYFNGTNRDPYYLLGSNGITPYYAQMSQVGLDLQGIVGDWLWKLESIYRDSRDTHTGLVTGFEYTMIGVWDSSWDIGLISEYLYDSRGNNAQTIGQNDIFIGTRWVANDIQGTEILVGLTQDLDNSDVYNGRVEASSRFNNNWKWRIDAWLLQNDTPTDLLYFGRQDDFVEAALEYYF</sequence>
<reference evidence="2 3" key="1">
    <citation type="submission" date="2017-10" db="EMBL/GenBank/DDBJ databases">
        <authorList>
            <person name="Banno H."/>
            <person name="Chua N.-H."/>
        </authorList>
    </citation>
    <scope>NUCLEOTIDE SEQUENCE [LARGE SCALE GENOMIC DNA]</scope>
    <source>
        <strain evidence="2">Vibrio tapetis CECT4600</strain>
    </source>
</reference>
<protein>
    <recommendedName>
        <fullName evidence="4">Porin</fullName>
    </recommendedName>
</protein>
<dbReference type="EMBL" id="LT960612">
    <property type="protein sequence ID" value="SON52684.1"/>
    <property type="molecule type" value="Genomic_DNA"/>
</dbReference>
<dbReference type="KEGG" id="vta:B1073"/>
<dbReference type="OrthoDB" id="1188513at2"/>
<accession>A0A2N8ZL96</accession>
<keyword evidence="3" id="KW-1185">Reference proteome</keyword>
<feature type="signal peptide" evidence="1">
    <location>
        <begin position="1"/>
        <end position="21"/>
    </location>
</feature>
<dbReference type="AlphaFoldDB" id="A0A2N8ZL96"/>
<evidence type="ECO:0000256" key="1">
    <source>
        <dbReference type="SAM" id="SignalP"/>
    </source>
</evidence>
<evidence type="ECO:0000313" key="2">
    <source>
        <dbReference type="EMBL" id="SON52684.1"/>
    </source>
</evidence>
<feature type="chain" id="PRO_5014718269" description="Porin" evidence="1">
    <location>
        <begin position="22"/>
        <end position="386"/>
    </location>
</feature>
<dbReference type="RefSeq" id="WP_102524877.1">
    <property type="nucleotide sequence ID" value="NZ_LT960612.1"/>
</dbReference>
<organism evidence="2 3">
    <name type="scientific">Vibrio tapetis subsp. tapetis</name>
    <dbReference type="NCBI Taxonomy" id="1671868"/>
    <lineage>
        <taxon>Bacteria</taxon>
        <taxon>Pseudomonadati</taxon>
        <taxon>Pseudomonadota</taxon>
        <taxon>Gammaproteobacteria</taxon>
        <taxon>Vibrionales</taxon>
        <taxon>Vibrionaceae</taxon>
        <taxon>Vibrio</taxon>
    </lineage>
</organism>
<proteinExistence type="predicted"/>
<keyword evidence="1" id="KW-0732">Signal</keyword>
<evidence type="ECO:0008006" key="4">
    <source>
        <dbReference type="Google" id="ProtNLM"/>
    </source>
</evidence>
<evidence type="ECO:0000313" key="3">
    <source>
        <dbReference type="Proteomes" id="UP000235828"/>
    </source>
</evidence>